<evidence type="ECO:0000313" key="3">
    <source>
        <dbReference type="EMBL" id="QEO09282.1"/>
    </source>
</evidence>
<feature type="transmembrane region" description="Helical" evidence="1">
    <location>
        <begin position="104"/>
        <end position="130"/>
    </location>
</feature>
<evidence type="ECO:0000313" key="4">
    <source>
        <dbReference type="Proteomes" id="UP000322159"/>
    </source>
</evidence>
<name>A0A5C1Y8L5_9MICO</name>
<evidence type="ECO:0000256" key="1">
    <source>
        <dbReference type="SAM" id="Phobius"/>
    </source>
</evidence>
<dbReference type="Proteomes" id="UP000322159">
    <property type="component" value="Chromosome"/>
</dbReference>
<keyword evidence="4" id="KW-1185">Reference proteome</keyword>
<sequence length="138" mass="13802">MSDPVIPTADEPPVNPYVAANPAVAPPAPLAPPAPMPAPPAPGLVPYTVHGPAYASAGRTNTLAILSLVFSLGAILVSFAAIAGVVCGHLALAQIKARGERGSGLAIAGLVVGYLFIGIAIVGIAFWLWVLTTAGSLF</sequence>
<dbReference type="EMBL" id="CP043504">
    <property type="protein sequence ID" value="QEO09282.1"/>
    <property type="molecule type" value="Genomic_DNA"/>
</dbReference>
<gene>
    <name evidence="3" type="ORF">FLP23_04200</name>
</gene>
<feature type="transmembrane region" description="Helical" evidence="1">
    <location>
        <begin position="63"/>
        <end position="92"/>
    </location>
</feature>
<feature type="domain" description="DUF4190" evidence="2">
    <location>
        <begin position="63"/>
        <end position="122"/>
    </location>
</feature>
<dbReference type="OrthoDB" id="4374883at2"/>
<keyword evidence="1" id="KW-0472">Membrane</keyword>
<proteinExistence type="predicted"/>
<dbReference type="AlphaFoldDB" id="A0A5C1Y8L5"/>
<keyword evidence="1" id="KW-0812">Transmembrane</keyword>
<dbReference type="InterPro" id="IPR025241">
    <property type="entry name" value="DUF4190"/>
</dbReference>
<reference evidence="3 4" key="1">
    <citation type="submission" date="2019-09" db="EMBL/GenBank/DDBJ databases">
        <title>Genome sequencing of strain KACC 19322.</title>
        <authorList>
            <person name="Heo J."/>
            <person name="Kim S.-J."/>
            <person name="Kim J.-S."/>
            <person name="Hong S.-B."/>
            <person name="Kwon S.-W."/>
        </authorList>
    </citation>
    <scope>NUCLEOTIDE SEQUENCE [LARGE SCALE GENOMIC DNA]</scope>
    <source>
        <strain evidence="3 4">KACC 19322</strain>
    </source>
</reference>
<accession>A0A5C1Y8L5</accession>
<dbReference type="KEGG" id="lyk:FLP23_04200"/>
<organism evidence="3 4">
    <name type="scientific">Protaetiibacter larvae</name>
    <dbReference type="NCBI Taxonomy" id="2592654"/>
    <lineage>
        <taxon>Bacteria</taxon>
        <taxon>Bacillati</taxon>
        <taxon>Actinomycetota</taxon>
        <taxon>Actinomycetes</taxon>
        <taxon>Micrococcales</taxon>
        <taxon>Microbacteriaceae</taxon>
        <taxon>Protaetiibacter</taxon>
    </lineage>
</organism>
<dbReference type="Pfam" id="PF13828">
    <property type="entry name" value="DUF4190"/>
    <property type="match status" value="1"/>
</dbReference>
<dbReference type="RefSeq" id="WP_149324706.1">
    <property type="nucleotide sequence ID" value="NZ_CP043504.1"/>
</dbReference>
<evidence type="ECO:0000259" key="2">
    <source>
        <dbReference type="Pfam" id="PF13828"/>
    </source>
</evidence>
<keyword evidence="1" id="KW-1133">Transmembrane helix</keyword>
<protein>
    <submittedName>
        <fullName evidence="3">DUF4190 domain-containing protein</fullName>
    </submittedName>
</protein>